<dbReference type="EMBL" id="CP034726">
    <property type="protein sequence ID" value="QBP17970.1"/>
    <property type="molecule type" value="Genomic_DNA"/>
</dbReference>
<evidence type="ECO:0000313" key="7">
    <source>
        <dbReference type="Proteomes" id="UP000294321"/>
    </source>
</evidence>
<dbReference type="InterPro" id="IPR046335">
    <property type="entry name" value="LacI/GalR-like_sensor"/>
</dbReference>
<dbReference type="PROSITE" id="PS50932">
    <property type="entry name" value="HTH_LACI_2"/>
    <property type="match status" value="1"/>
</dbReference>
<dbReference type="PROSITE" id="PS50943">
    <property type="entry name" value="HTH_CROC1"/>
    <property type="match status" value="1"/>
</dbReference>
<dbReference type="CDD" id="cd01392">
    <property type="entry name" value="HTH_LacI"/>
    <property type="match status" value="1"/>
</dbReference>
<dbReference type="PRINTS" id="PR00036">
    <property type="entry name" value="HTHLACI"/>
</dbReference>
<dbReference type="AlphaFoldDB" id="A0A4P6ZL46"/>
<keyword evidence="1" id="KW-0805">Transcription regulation</keyword>
<dbReference type="InterPro" id="IPR001387">
    <property type="entry name" value="Cro/C1-type_HTH"/>
</dbReference>
<proteinExistence type="predicted"/>
<organism evidence="6 7">
    <name type="scientific">Acetilactobacillus jinshanensis</name>
    <dbReference type="NCBI Taxonomy" id="1720083"/>
    <lineage>
        <taxon>Bacteria</taxon>
        <taxon>Bacillati</taxon>
        <taxon>Bacillota</taxon>
        <taxon>Bacilli</taxon>
        <taxon>Lactobacillales</taxon>
        <taxon>Lactobacillaceae</taxon>
        <taxon>Acetilactobacillus</taxon>
    </lineage>
</organism>
<protein>
    <submittedName>
        <fullName evidence="6">LacI family transcriptional regulator</fullName>
    </submittedName>
</protein>
<dbReference type="OrthoDB" id="9796186at2"/>
<reference evidence="7" key="1">
    <citation type="submission" date="2018-12" db="EMBL/GenBank/DDBJ databases">
        <title>A new species of lactobacillus.</title>
        <authorList>
            <person name="Jian Y."/>
            <person name="Xin L."/>
            <person name="Hong Z.J."/>
            <person name="Ming L.Z."/>
            <person name="Hong X.Z."/>
        </authorList>
    </citation>
    <scope>NUCLEOTIDE SEQUENCE [LARGE SCALE GENOMIC DNA]</scope>
    <source>
        <strain evidence="7">HSLZ-75</strain>
    </source>
</reference>
<dbReference type="InterPro" id="IPR000843">
    <property type="entry name" value="HTH_LacI"/>
</dbReference>
<dbReference type="PANTHER" id="PTHR30146:SF109">
    <property type="entry name" value="HTH-TYPE TRANSCRIPTIONAL REGULATOR GALS"/>
    <property type="match status" value="1"/>
</dbReference>
<keyword evidence="7" id="KW-1185">Reference proteome</keyword>
<keyword evidence="3" id="KW-0804">Transcription</keyword>
<dbReference type="PANTHER" id="PTHR30146">
    <property type="entry name" value="LACI-RELATED TRANSCRIPTIONAL REPRESSOR"/>
    <property type="match status" value="1"/>
</dbReference>
<evidence type="ECO:0000256" key="2">
    <source>
        <dbReference type="ARBA" id="ARBA00023125"/>
    </source>
</evidence>
<dbReference type="Pfam" id="PF00356">
    <property type="entry name" value="LacI"/>
    <property type="match status" value="1"/>
</dbReference>
<dbReference type="Proteomes" id="UP000294321">
    <property type="component" value="Chromosome"/>
</dbReference>
<name>A0A4P6ZL46_9LACO</name>
<accession>A0A4P6ZL46</accession>
<evidence type="ECO:0000259" key="4">
    <source>
        <dbReference type="PROSITE" id="PS50932"/>
    </source>
</evidence>
<dbReference type="PROSITE" id="PS00356">
    <property type="entry name" value="HTH_LACI_1"/>
    <property type="match status" value="1"/>
</dbReference>
<dbReference type="Gene3D" id="1.10.260.40">
    <property type="entry name" value="lambda repressor-like DNA-binding domains"/>
    <property type="match status" value="1"/>
</dbReference>
<keyword evidence="2" id="KW-0238">DNA-binding</keyword>
<dbReference type="RefSeq" id="WP_133441521.1">
    <property type="nucleotide sequence ID" value="NZ_CP034726.1"/>
</dbReference>
<dbReference type="SUPFAM" id="SSF53822">
    <property type="entry name" value="Periplasmic binding protein-like I"/>
    <property type="match status" value="1"/>
</dbReference>
<dbReference type="InterPro" id="IPR028082">
    <property type="entry name" value="Peripla_BP_I"/>
</dbReference>
<dbReference type="KEGG" id="lji:ELX58_02135"/>
<dbReference type="SUPFAM" id="SSF47413">
    <property type="entry name" value="lambda repressor-like DNA-binding domains"/>
    <property type="match status" value="1"/>
</dbReference>
<sequence>MKKQITIEEVAKRAGVSKATVSRAINNSPRVRAKTRNLINGIIKTLGYHPNTAAREIRTKVSRTIGMILPNITNPFYAELVRGAEDQARLSGYQIMITNTDEKPEHEYADINNLLNQMVDGLIIISTGVIDNYQQILRNTPTIFVDRLPSKKEVNHFDTLLVDNVKGSFEAVNTLIHNGAERIGFINSSVPDVNTRRMIGYKKALDANNITYDPDIIQESNRKATNVEKLTGQLIINQACDGLFAANNTIFKQILLKIKKSHIKNVKLATFDDDFFYQFLDHGMTVIQQPAHQMGSKAVINLIYRINTPKLPIKHTLLKPTLKRYF</sequence>
<dbReference type="SMART" id="SM00354">
    <property type="entry name" value="HTH_LACI"/>
    <property type="match status" value="1"/>
</dbReference>
<feature type="domain" description="HTH cro/C1-type" evidence="5">
    <location>
        <begin position="2"/>
        <end position="23"/>
    </location>
</feature>
<dbReference type="Pfam" id="PF13377">
    <property type="entry name" value="Peripla_BP_3"/>
    <property type="match status" value="1"/>
</dbReference>
<evidence type="ECO:0000256" key="3">
    <source>
        <dbReference type="ARBA" id="ARBA00023163"/>
    </source>
</evidence>
<evidence type="ECO:0000313" key="6">
    <source>
        <dbReference type="EMBL" id="QBP17970.1"/>
    </source>
</evidence>
<feature type="domain" description="HTH lacI-type" evidence="4">
    <location>
        <begin position="5"/>
        <end position="59"/>
    </location>
</feature>
<dbReference type="GO" id="GO:0000976">
    <property type="term" value="F:transcription cis-regulatory region binding"/>
    <property type="evidence" value="ECO:0007669"/>
    <property type="project" value="TreeGrafter"/>
</dbReference>
<dbReference type="Gene3D" id="3.40.50.2300">
    <property type="match status" value="2"/>
</dbReference>
<dbReference type="GO" id="GO:0003700">
    <property type="term" value="F:DNA-binding transcription factor activity"/>
    <property type="evidence" value="ECO:0007669"/>
    <property type="project" value="TreeGrafter"/>
</dbReference>
<evidence type="ECO:0000256" key="1">
    <source>
        <dbReference type="ARBA" id="ARBA00023015"/>
    </source>
</evidence>
<dbReference type="InterPro" id="IPR010982">
    <property type="entry name" value="Lambda_DNA-bd_dom_sf"/>
</dbReference>
<gene>
    <name evidence="6" type="ORF">ELX58_02135</name>
</gene>
<evidence type="ECO:0000259" key="5">
    <source>
        <dbReference type="PROSITE" id="PS50943"/>
    </source>
</evidence>